<feature type="domain" description="Biotin-protein ligase N-terminal" evidence="1">
    <location>
        <begin position="51"/>
        <end position="92"/>
    </location>
</feature>
<dbReference type="GO" id="GO:0016874">
    <property type="term" value="F:ligase activity"/>
    <property type="evidence" value="ECO:0007669"/>
    <property type="project" value="UniProtKB-KW"/>
</dbReference>
<evidence type="ECO:0000259" key="1">
    <source>
        <dbReference type="Pfam" id="PF09825"/>
    </source>
</evidence>
<gene>
    <name evidence="2" type="ORF">GKC30_08680</name>
</gene>
<dbReference type="InterPro" id="IPR029062">
    <property type="entry name" value="Class_I_gatase-like"/>
</dbReference>
<dbReference type="AlphaFoldDB" id="A0A7K1KNT1"/>
<dbReference type="Pfam" id="PF09825">
    <property type="entry name" value="BPL_N"/>
    <property type="match status" value="1"/>
</dbReference>
<dbReference type="InterPro" id="IPR019197">
    <property type="entry name" value="Biotin-prot_ligase_N"/>
</dbReference>
<sequence>MSSIHIYWDESHFWGLLAARALESWGVPHRLVRGFEIADGVLAGKSGEPPRLLIVPGGRAKGKTDRLGLRGMDAICEFVHGGGTYLGFCGGAGLALTGPYGLGLSPWTRKGYTNRLHHFLSGHVHVSLNAETPLVPADMIANDTDPMLPVWWPGRFDPVDDSVTVLARYGKPGPDFWVADLNLATLPQGTMNDWENLYGIHLDPGFMEGAPCVTANDFGAGRVILSYAHLETPASPHANRWLTHLLAQSLANGPTPDPGAGPVPAWNVASLPAVWDDPALLAARKAMERVIATGTSHFLLFWRTPWLLGWRRGLPGAGINALYSLICEAMAREPGDKALAFWRTRSPGFTILMDLLTRGLSGYLLAERLSMTMFHSAPDAVSIQGLREQRRALFGLPPEPGGIYADLAATLEELYWLLSRPDSSDE</sequence>
<evidence type="ECO:0000313" key="2">
    <source>
        <dbReference type="EMBL" id="MUM77707.1"/>
    </source>
</evidence>
<name>A0A7K1KNT1_9BACT</name>
<protein>
    <submittedName>
        <fullName evidence="2">Biotin--protein ligase</fullName>
    </submittedName>
</protein>
<keyword evidence="2" id="KW-0436">Ligase</keyword>
<comment type="caution">
    <text evidence="2">The sequence shown here is derived from an EMBL/GenBank/DDBJ whole genome shotgun (WGS) entry which is preliminary data.</text>
</comment>
<dbReference type="RefSeq" id="WP_155934130.1">
    <property type="nucleotide sequence ID" value="NZ_WODC01000005.1"/>
</dbReference>
<proteinExistence type="predicted"/>
<reference evidence="2 3" key="1">
    <citation type="submission" date="2019-11" db="EMBL/GenBank/DDBJ databases">
        <title>Pseudodesulfovibrio alkaliphilus, sp. nov., an alkaliphilic sulfate-reducing bacteria from mud volcano of Taman peninsula, Russia.</title>
        <authorList>
            <person name="Frolova A."/>
            <person name="Merkel A.Y."/>
            <person name="Slobodkin A.I."/>
        </authorList>
    </citation>
    <scope>NUCLEOTIDE SEQUENCE [LARGE SCALE GENOMIC DNA]</scope>
    <source>
        <strain evidence="2 3">F-1</strain>
    </source>
</reference>
<dbReference type="SUPFAM" id="SSF52317">
    <property type="entry name" value="Class I glutamine amidotransferase-like"/>
    <property type="match status" value="1"/>
</dbReference>
<keyword evidence="3" id="KW-1185">Reference proteome</keyword>
<dbReference type="EMBL" id="WODC01000005">
    <property type="protein sequence ID" value="MUM77707.1"/>
    <property type="molecule type" value="Genomic_DNA"/>
</dbReference>
<evidence type="ECO:0000313" key="3">
    <source>
        <dbReference type="Proteomes" id="UP000461162"/>
    </source>
</evidence>
<organism evidence="2 3">
    <name type="scientific">Pseudodesulfovibrio alkaliphilus</name>
    <dbReference type="NCBI Taxonomy" id="2661613"/>
    <lineage>
        <taxon>Bacteria</taxon>
        <taxon>Pseudomonadati</taxon>
        <taxon>Thermodesulfobacteriota</taxon>
        <taxon>Desulfovibrionia</taxon>
        <taxon>Desulfovibrionales</taxon>
        <taxon>Desulfovibrionaceae</taxon>
    </lineage>
</organism>
<dbReference type="Proteomes" id="UP000461162">
    <property type="component" value="Unassembled WGS sequence"/>
</dbReference>
<accession>A0A7K1KNT1</accession>